<feature type="domain" description="REJ" evidence="1">
    <location>
        <begin position="1"/>
        <end position="102"/>
    </location>
</feature>
<sequence>MASLGHSSLLKPSVTGRLILTAKPSEILMTRLKSLLNWAMLSSSSSSSSSSLPARYSHSSSKVRAVESRRLRLLVSLTEFTSSSEEQIPAQQTKLGIECLHR</sequence>
<dbReference type="EMBL" id="CADEAL010003983">
    <property type="protein sequence ID" value="CAB1448600.1"/>
    <property type="molecule type" value="Genomic_DNA"/>
</dbReference>
<comment type="caution">
    <text evidence="2">The sequence shown here is derived from an EMBL/GenBank/DDBJ whole genome shotgun (WGS) entry which is preliminary data.</text>
</comment>
<proteinExistence type="predicted"/>
<protein>
    <recommendedName>
        <fullName evidence="1">REJ domain-containing protein</fullName>
    </recommendedName>
</protein>
<dbReference type="PROSITE" id="PS51111">
    <property type="entry name" value="REJ"/>
    <property type="match status" value="1"/>
</dbReference>
<dbReference type="InterPro" id="IPR014010">
    <property type="entry name" value="REJ_dom"/>
</dbReference>
<reference evidence="2" key="1">
    <citation type="submission" date="2020-03" db="EMBL/GenBank/DDBJ databases">
        <authorList>
            <person name="Weist P."/>
        </authorList>
    </citation>
    <scope>NUCLEOTIDE SEQUENCE</scope>
</reference>
<dbReference type="GO" id="GO:0016020">
    <property type="term" value="C:membrane"/>
    <property type="evidence" value="ECO:0007669"/>
    <property type="project" value="UniProtKB-SubCell"/>
</dbReference>
<evidence type="ECO:0000313" key="2">
    <source>
        <dbReference type="EMBL" id="CAB1448600.1"/>
    </source>
</evidence>
<evidence type="ECO:0000259" key="1">
    <source>
        <dbReference type="PROSITE" id="PS51111"/>
    </source>
</evidence>
<keyword evidence="3" id="KW-1185">Reference proteome</keyword>
<evidence type="ECO:0000313" key="3">
    <source>
        <dbReference type="Proteomes" id="UP001153269"/>
    </source>
</evidence>
<accession>A0A9N7YXY4</accession>
<name>A0A9N7YXY4_PLEPL</name>
<organism evidence="2 3">
    <name type="scientific">Pleuronectes platessa</name>
    <name type="common">European plaice</name>
    <dbReference type="NCBI Taxonomy" id="8262"/>
    <lineage>
        <taxon>Eukaryota</taxon>
        <taxon>Metazoa</taxon>
        <taxon>Chordata</taxon>
        <taxon>Craniata</taxon>
        <taxon>Vertebrata</taxon>
        <taxon>Euteleostomi</taxon>
        <taxon>Actinopterygii</taxon>
        <taxon>Neopterygii</taxon>
        <taxon>Teleostei</taxon>
        <taxon>Neoteleostei</taxon>
        <taxon>Acanthomorphata</taxon>
        <taxon>Carangaria</taxon>
        <taxon>Pleuronectiformes</taxon>
        <taxon>Pleuronectoidei</taxon>
        <taxon>Pleuronectidae</taxon>
        <taxon>Pleuronectes</taxon>
    </lineage>
</organism>
<dbReference type="AlphaFoldDB" id="A0A9N7YXY4"/>
<dbReference type="Proteomes" id="UP001153269">
    <property type="component" value="Unassembled WGS sequence"/>
</dbReference>
<gene>
    <name evidence="2" type="ORF">PLEPLA_LOCUS36250</name>
</gene>